<dbReference type="AlphaFoldDB" id="A0A0C3GMG2"/>
<dbReference type="HOGENOM" id="CLU_125561_0_0_1"/>
<feature type="non-terminal residue" evidence="2">
    <location>
        <position position="178"/>
    </location>
</feature>
<protein>
    <recommendedName>
        <fullName evidence="1">Prion-inhibition and propagation HeLo domain-containing protein</fullName>
    </recommendedName>
</protein>
<dbReference type="InterPro" id="IPR029498">
    <property type="entry name" value="HeLo_dom"/>
</dbReference>
<evidence type="ECO:0000313" key="3">
    <source>
        <dbReference type="Proteomes" id="UP000054321"/>
    </source>
</evidence>
<evidence type="ECO:0000313" key="2">
    <source>
        <dbReference type="EMBL" id="KIM92734.1"/>
    </source>
</evidence>
<accession>A0A0C3GMG2</accession>
<dbReference type="InterPro" id="IPR038305">
    <property type="entry name" value="HeLo_sf"/>
</dbReference>
<reference evidence="3" key="2">
    <citation type="submission" date="2015-01" db="EMBL/GenBank/DDBJ databases">
        <title>Evolutionary Origins and Diversification of the Mycorrhizal Mutualists.</title>
        <authorList>
            <consortium name="DOE Joint Genome Institute"/>
            <consortium name="Mycorrhizal Genomics Consortium"/>
            <person name="Kohler A."/>
            <person name="Kuo A."/>
            <person name="Nagy L.G."/>
            <person name="Floudas D."/>
            <person name="Copeland A."/>
            <person name="Barry K.W."/>
            <person name="Cichocki N."/>
            <person name="Veneault-Fourrey C."/>
            <person name="LaButti K."/>
            <person name="Lindquist E.A."/>
            <person name="Lipzen A."/>
            <person name="Lundell T."/>
            <person name="Morin E."/>
            <person name="Murat C."/>
            <person name="Riley R."/>
            <person name="Ohm R."/>
            <person name="Sun H."/>
            <person name="Tunlid A."/>
            <person name="Henrissat B."/>
            <person name="Grigoriev I.V."/>
            <person name="Hibbett D.S."/>
            <person name="Martin F."/>
        </authorList>
    </citation>
    <scope>NUCLEOTIDE SEQUENCE [LARGE SCALE GENOMIC DNA]</scope>
    <source>
        <strain evidence="3">Zn</strain>
    </source>
</reference>
<evidence type="ECO:0000259" key="1">
    <source>
        <dbReference type="Pfam" id="PF14479"/>
    </source>
</evidence>
<feature type="domain" description="Prion-inhibition and propagation HeLo" evidence="1">
    <location>
        <begin position="6"/>
        <end position="172"/>
    </location>
</feature>
<gene>
    <name evidence="2" type="ORF">OIDMADRAFT_208684</name>
</gene>
<dbReference type="STRING" id="913774.A0A0C3GMG2"/>
<name>A0A0C3GMG2_OIDMZ</name>
<proteinExistence type="predicted"/>
<dbReference type="OrthoDB" id="3536807at2759"/>
<dbReference type="Proteomes" id="UP000054321">
    <property type="component" value="Unassembled WGS sequence"/>
</dbReference>
<dbReference type="Pfam" id="PF14479">
    <property type="entry name" value="HeLo"/>
    <property type="match status" value="1"/>
</dbReference>
<dbReference type="Gene3D" id="1.20.120.1020">
    <property type="entry name" value="Prion-inhibition and propagation, HeLo domain"/>
    <property type="match status" value="1"/>
</dbReference>
<reference evidence="2 3" key="1">
    <citation type="submission" date="2014-04" db="EMBL/GenBank/DDBJ databases">
        <authorList>
            <consortium name="DOE Joint Genome Institute"/>
            <person name="Kuo A."/>
            <person name="Martino E."/>
            <person name="Perotto S."/>
            <person name="Kohler A."/>
            <person name="Nagy L.G."/>
            <person name="Floudas D."/>
            <person name="Copeland A."/>
            <person name="Barry K.W."/>
            <person name="Cichocki N."/>
            <person name="Veneault-Fourrey C."/>
            <person name="LaButti K."/>
            <person name="Lindquist E.A."/>
            <person name="Lipzen A."/>
            <person name="Lundell T."/>
            <person name="Morin E."/>
            <person name="Murat C."/>
            <person name="Sun H."/>
            <person name="Tunlid A."/>
            <person name="Henrissat B."/>
            <person name="Grigoriev I.V."/>
            <person name="Hibbett D.S."/>
            <person name="Martin F."/>
            <person name="Nordberg H.P."/>
            <person name="Cantor M.N."/>
            <person name="Hua S.X."/>
        </authorList>
    </citation>
    <scope>NUCLEOTIDE SEQUENCE [LARGE SCALE GENOMIC DNA]</scope>
    <source>
        <strain evidence="2 3">Zn</strain>
    </source>
</reference>
<dbReference type="InParanoid" id="A0A0C3GMG2"/>
<keyword evidence="3" id="KW-1185">Reference proteome</keyword>
<sequence length="178" mass="20115">MDPVSLTLGIAGLAGLFSTCLEVIEKASLYKNFNSEHYLIHTQYEADRVLFQLWAQKVGIGKLRPQDTHHEYLDNPEIASIVQRILSSIQGIFTKTTSELSDMELSSKTGRMGFLEVNDHLAQYSAQTLSSQAAASKRHKVRWAFGGRDKSMERARMFSEMVSRLYMLVPPEDRNSLS</sequence>
<organism evidence="2 3">
    <name type="scientific">Oidiodendron maius (strain Zn)</name>
    <dbReference type="NCBI Taxonomy" id="913774"/>
    <lineage>
        <taxon>Eukaryota</taxon>
        <taxon>Fungi</taxon>
        <taxon>Dikarya</taxon>
        <taxon>Ascomycota</taxon>
        <taxon>Pezizomycotina</taxon>
        <taxon>Leotiomycetes</taxon>
        <taxon>Leotiomycetes incertae sedis</taxon>
        <taxon>Myxotrichaceae</taxon>
        <taxon>Oidiodendron</taxon>
    </lineage>
</organism>
<dbReference type="EMBL" id="KN832907">
    <property type="protein sequence ID" value="KIM92734.1"/>
    <property type="molecule type" value="Genomic_DNA"/>
</dbReference>